<proteinExistence type="predicted"/>
<dbReference type="PANTHER" id="PTHR46932:SF12">
    <property type="entry name" value="HEAVY METAL-ASSOCIATED ISOPRENYLATED PLANT PROTEIN 47"/>
    <property type="match status" value="1"/>
</dbReference>
<evidence type="ECO:0000313" key="2">
    <source>
        <dbReference type="EMBL" id="JAT64838.1"/>
    </source>
</evidence>
<dbReference type="Gene3D" id="3.30.70.100">
    <property type="match status" value="1"/>
</dbReference>
<dbReference type="PANTHER" id="PTHR46932">
    <property type="entry name" value="HEAVY METAL-ASSOCIATED ISOPRENYLATED PLANT PROTEIN 47"/>
    <property type="match status" value="1"/>
</dbReference>
<feature type="region of interest" description="Disordered" evidence="1">
    <location>
        <begin position="136"/>
        <end position="165"/>
    </location>
</feature>
<evidence type="ECO:0000256" key="1">
    <source>
        <dbReference type="SAM" id="MobiDB-lite"/>
    </source>
</evidence>
<keyword evidence="2" id="KW-0449">Lipoprotein</keyword>
<gene>
    <name evidence="2" type="primary">APOE</name>
    <name evidence="2" type="ORF">g.108617</name>
</gene>
<protein>
    <submittedName>
        <fullName evidence="2">Apolipoprotein E</fullName>
    </submittedName>
</protein>
<name>A0A1D1ZD16_9ARAE</name>
<sequence>QTRTSVDDRGMVFSLTLSINRGASPGFFISFPSNICPVIIHPIVASLLSVLPRKSSNQITSIGKMKQTVVIRILVEDEKKRSKAMKVVVGAAGVQSVAIEGPDKNQIVVVGEGVDSATLTTSLRKKMGFAQLVSVSPVQGEKPEEKPNPEEKPEEKPDSTGQPAAPWPYGWGYYPPYYFYVQDVPDQYQPPSCWFM</sequence>
<feature type="compositionally biased region" description="Basic and acidic residues" evidence="1">
    <location>
        <begin position="141"/>
        <end position="158"/>
    </location>
</feature>
<accession>A0A1D1ZD16</accession>
<reference evidence="2" key="1">
    <citation type="submission" date="2015-07" db="EMBL/GenBank/DDBJ databases">
        <title>Transcriptome Assembly of Anthurium amnicola.</title>
        <authorList>
            <person name="Suzuki J."/>
        </authorList>
    </citation>
    <scope>NUCLEOTIDE SEQUENCE</scope>
</reference>
<dbReference type="EMBL" id="GDJX01003098">
    <property type="protein sequence ID" value="JAT64838.1"/>
    <property type="molecule type" value="Transcribed_RNA"/>
</dbReference>
<dbReference type="InterPro" id="IPR042885">
    <property type="entry name" value="HIPP47/16"/>
</dbReference>
<feature type="non-terminal residue" evidence="2">
    <location>
        <position position="1"/>
    </location>
</feature>
<dbReference type="AlphaFoldDB" id="A0A1D1ZD16"/>
<organism evidence="2">
    <name type="scientific">Anthurium amnicola</name>
    <dbReference type="NCBI Taxonomy" id="1678845"/>
    <lineage>
        <taxon>Eukaryota</taxon>
        <taxon>Viridiplantae</taxon>
        <taxon>Streptophyta</taxon>
        <taxon>Embryophyta</taxon>
        <taxon>Tracheophyta</taxon>
        <taxon>Spermatophyta</taxon>
        <taxon>Magnoliopsida</taxon>
        <taxon>Liliopsida</taxon>
        <taxon>Araceae</taxon>
        <taxon>Pothoideae</taxon>
        <taxon>Potheae</taxon>
        <taxon>Anthurium</taxon>
    </lineage>
</organism>